<gene>
    <name evidence="1" type="ORF">MRB53_024535</name>
</gene>
<dbReference type="EMBL" id="CM056815">
    <property type="protein sequence ID" value="KAJ8631212.1"/>
    <property type="molecule type" value="Genomic_DNA"/>
</dbReference>
<accession>A0ACC2LCG6</accession>
<evidence type="ECO:0000313" key="2">
    <source>
        <dbReference type="Proteomes" id="UP001234297"/>
    </source>
</evidence>
<organism evidence="1 2">
    <name type="scientific">Persea americana</name>
    <name type="common">Avocado</name>
    <dbReference type="NCBI Taxonomy" id="3435"/>
    <lineage>
        <taxon>Eukaryota</taxon>
        <taxon>Viridiplantae</taxon>
        <taxon>Streptophyta</taxon>
        <taxon>Embryophyta</taxon>
        <taxon>Tracheophyta</taxon>
        <taxon>Spermatophyta</taxon>
        <taxon>Magnoliopsida</taxon>
        <taxon>Magnoliidae</taxon>
        <taxon>Laurales</taxon>
        <taxon>Lauraceae</taxon>
        <taxon>Persea</taxon>
    </lineage>
</organism>
<protein>
    <submittedName>
        <fullName evidence="1">Uncharacterized protein</fullName>
    </submittedName>
</protein>
<proteinExistence type="predicted"/>
<sequence length="157" mass="17560">MFGGICWNQSPSILSISSNSRNHPNPKAFSLRASSSANHLPLASKVLVRNLSYSTDETSLKKEFSSFGQVIEVKLFKDEITERSRGFAFVQYTCQDDAMLAIENLDRKRMDGRVVYVELAKPMNFRFAAYPRTSGPPTGQHSKNEICSEESSNGEMP</sequence>
<keyword evidence="2" id="KW-1185">Reference proteome</keyword>
<name>A0ACC2LCG6_PERAE</name>
<dbReference type="Proteomes" id="UP001234297">
    <property type="component" value="Chromosome 7"/>
</dbReference>
<evidence type="ECO:0000313" key="1">
    <source>
        <dbReference type="EMBL" id="KAJ8631212.1"/>
    </source>
</evidence>
<comment type="caution">
    <text evidence="1">The sequence shown here is derived from an EMBL/GenBank/DDBJ whole genome shotgun (WGS) entry which is preliminary data.</text>
</comment>
<reference evidence="1 2" key="1">
    <citation type="journal article" date="2022" name="Hortic Res">
        <title>A haplotype resolved chromosomal level avocado genome allows analysis of novel avocado genes.</title>
        <authorList>
            <person name="Nath O."/>
            <person name="Fletcher S.J."/>
            <person name="Hayward A."/>
            <person name="Shaw L.M."/>
            <person name="Masouleh A.K."/>
            <person name="Furtado A."/>
            <person name="Henry R.J."/>
            <person name="Mitter N."/>
        </authorList>
    </citation>
    <scope>NUCLEOTIDE SEQUENCE [LARGE SCALE GENOMIC DNA]</scope>
    <source>
        <strain evidence="2">cv. Hass</strain>
    </source>
</reference>